<proteinExistence type="inferred from homology"/>
<comment type="similarity">
    <text evidence="1 3">Belongs to the DapA family.</text>
</comment>
<dbReference type="PIRSF" id="PIRSF001365">
    <property type="entry name" value="DHDPS"/>
    <property type="match status" value="1"/>
</dbReference>
<dbReference type="EMBL" id="JAAVTX010000004">
    <property type="protein sequence ID" value="NKE46273.1"/>
    <property type="molecule type" value="Genomic_DNA"/>
</dbReference>
<sequence length="328" mass="35930">MRYAMAEAREWVRAELRGYMTILYTPFQADGAIDEAGLRHNVRRTLSLPGVGGLSVHSLHQEFWALTLAERERVTEVVLDEVAGRMPVVIGCSDPAAANVVQLARHAKAAGADLVMVWPPYYGPRNAAGVRGFYEHVAARIDIGMVVYSTTLSELGYYLAPDQVEALLHLPNVCALQNTTLDVAAYARMMERVGDRIAVATSLEEYFLHGRLAYPDRAPRFMIGSSRPVLCQTPETPHCGRFLDAALRDDFTEAARHMRSLGAIASRLQSRYFAQGFHHVALFKTLAGLLGMNAGSGWRPALDSPDPRDVAECVAVLRQAGLLPGEAA</sequence>
<dbReference type="Pfam" id="PF00701">
    <property type="entry name" value="DHDPS"/>
    <property type="match status" value="1"/>
</dbReference>
<dbReference type="Proteomes" id="UP000765160">
    <property type="component" value="Unassembled WGS sequence"/>
</dbReference>
<evidence type="ECO:0000313" key="4">
    <source>
        <dbReference type="EMBL" id="NKE46273.1"/>
    </source>
</evidence>
<dbReference type="PANTHER" id="PTHR12128">
    <property type="entry name" value="DIHYDRODIPICOLINATE SYNTHASE"/>
    <property type="match status" value="1"/>
</dbReference>
<dbReference type="InterPro" id="IPR013785">
    <property type="entry name" value="Aldolase_TIM"/>
</dbReference>
<dbReference type="SUPFAM" id="SSF51569">
    <property type="entry name" value="Aldolase"/>
    <property type="match status" value="1"/>
</dbReference>
<reference evidence="4 5" key="1">
    <citation type="submission" date="2020-03" db="EMBL/GenBank/DDBJ databases">
        <title>Roseomonas selenitidurans sp. nov. isolated from soil.</title>
        <authorList>
            <person name="Liu H."/>
        </authorList>
    </citation>
    <scope>NUCLEOTIDE SEQUENCE [LARGE SCALE GENOMIC DNA]</scope>
    <source>
        <strain evidence="4 5">JCM 15073</strain>
    </source>
</reference>
<accession>A0ABX1F1T9</accession>
<name>A0ABX1F1T9_9PROT</name>
<dbReference type="InterPro" id="IPR002220">
    <property type="entry name" value="DapA-like"/>
</dbReference>
<gene>
    <name evidence="4" type="ORF">HB662_15915</name>
</gene>
<evidence type="ECO:0000256" key="1">
    <source>
        <dbReference type="ARBA" id="ARBA00007592"/>
    </source>
</evidence>
<comment type="caution">
    <text evidence="4">The sequence shown here is derived from an EMBL/GenBank/DDBJ whole genome shotgun (WGS) entry which is preliminary data.</text>
</comment>
<organism evidence="4 5">
    <name type="scientific">Falsiroseomonas frigidaquae</name>
    <dbReference type="NCBI Taxonomy" id="487318"/>
    <lineage>
        <taxon>Bacteria</taxon>
        <taxon>Pseudomonadati</taxon>
        <taxon>Pseudomonadota</taxon>
        <taxon>Alphaproteobacteria</taxon>
        <taxon>Acetobacterales</taxon>
        <taxon>Roseomonadaceae</taxon>
        <taxon>Falsiroseomonas</taxon>
    </lineage>
</organism>
<protein>
    <submittedName>
        <fullName evidence="4">Dihydrodipicolinate synthase family protein</fullName>
    </submittedName>
</protein>
<keyword evidence="5" id="KW-1185">Reference proteome</keyword>
<dbReference type="RefSeq" id="WP_168050775.1">
    <property type="nucleotide sequence ID" value="NZ_JAATJR010000004.1"/>
</dbReference>
<dbReference type="PANTHER" id="PTHR12128:SF66">
    <property type="entry name" value="4-HYDROXY-2-OXOGLUTARATE ALDOLASE, MITOCHONDRIAL"/>
    <property type="match status" value="1"/>
</dbReference>
<dbReference type="SMART" id="SM01130">
    <property type="entry name" value="DHDPS"/>
    <property type="match status" value="1"/>
</dbReference>
<evidence type="ECO:0000313" key="5">
    <source>
        <dbReference type="Proteomes" id="UP000765160"/>
    </source>
</evidence>
<dbReference type="Gene3D" id="3.20.20.70">
    <property type="entry name" value="Aldolase class I"/>
    <property type="match status" value="1"/>
</dbReference>
<evidence type="ECO:0000256" key="3">
    <source>
        <dbReference type="PIRNR" id="PIRNR001365"/>
    </source>
</evidence>
<keyword evidence="2 3" id="KW-0456">Lyase</keyword>
<evidence type="ECO:0000256" key="2">
    <source>
        <dbReference type="ARBA" id="ARBA00023239"/>
    </source>
</evidence>
<dbReference type="CDD" id="cd00408">
    <property type="entry name" value="DHDPS-like"/>
    <property type="match status" value="1"/>
</dbReference>